<dbReference type="Proteomes" id="UP000194551">
    <property type="component" value="Unassembled WGS sequence"/>
</dbReference>
<evidence type="ECO:0000313" key="2">
    <source>
        <dbReference type="Proteomes" id="UP000194551"/>
    </source>
</evidence>
<reference evidence="1 2" key="1">
    <citation type="submission" date="2016-10" db="EMBL/GenBank/DDBJ databases">
        <title>Comparative genomics of Bacillus thuringiensis reveals a path to pathogens against multiple invertebrate hosts.</title>
        <authorList>
            <person name="Zheng J."/>
            <person name="Gao Q."/>
            <person name="Liu H."/>
            <person name="Peng D."/>
            <person name="Ruan L."/>
            <person name="Sun M."/>
        </authorList>
    </citation>
    <scope>NUCLEOTIDE SEQUENCE [LARGE SCALE GENOMIC DNA]</scope>
    <source>
        <strain evidence="1">HD5</strain>
    </source>
</reference>
<comment type="caution">
    <text evidence="1">The sequence shown here is derived from an EMBL/GenBank/DDBJ whole genome shotgun (WGS) entry which is preliminary data.</text>
</comment>
<protein>
    <submittedName>
        <fullName evidence="1">Uncharacterized protein</fullName>
    </submittedName>
</protein>
<gene>
    <name evidence="1" type="ORF">BK774_19200</name>
</gene>
<dbReference type="EMBL" id="NFEM01000088">
    <property type="protein sequence ID" value="OUA00789.1"/>
    <property type="molecule type" value="Genomic_DNA"/>
</dbReference>
<sequence length="75" mass="8608">MELRRYISKTADIFGVAIDMFNEEKVKGDVTADISSFRVYRLSPKLHNESICCFLHLIPTIPLRKQSLLSTSIIH</sequence>
<accession>A0A9X6KAV2</accession>
<name>A0A9X6KAV2_BACTU</name>
<evidence type="ECO:0000313" key="1">
    <source>
        <dbReference type="EMBL" id="OUA00789.1"/>
    </source>
</evidence>
<proteinExistence type="predicted"/>
<organism evidence="1 2">
    <name type="scientific">Bacillus thuringiensis</name>
    <dbReference type="NCBI Taxonomy" id="1428"/>
    <lineage>
        <taxon>Bacteria</taxon>
        <taxon>Bacillati</taxon>
        <taxon>Bacillota</taxon>
        <taxon>Bacilli</taxon>
        <taxon>Bacillales</taxon>
        <taxon>Bacillaceae</taxon>
        <taxon>Bacillus</taxon>
        <taxon>Bacillus cereus group</taxon>
    </lineage>
</organism>
<dbReference type="AlphaFoldDB" id="A0A9X6KAV2"/>